<evidence type="ECO:0000313" key="10">
    <source>
        <dbReference type="EMBL" id="KHJ96022.1"/>
    </source>
</evidence>
<feature type="region of interest" description="Disordered" evidence="9">
    <location>
        <begin position="255"/>
        <end position="279"/>
    </location>
</feature>
<evidence type="ECO:0000256" key="5">
    <source>
        <dbReference type="ARBA" id="ARBA00022927"/>
    </source>
</evidence>
<evidence type="ECO:0000256" key="8">
    <source>
        <dbReference type="ARBA" id="ARBA00023136"/>
    </source>
</evidence>
<evidence type="ECO:0000256" key="1">
    <source>
        <dbReference type="ARBA" id="ARBA00004211"/>
    </source>
</evidence>
<dbReference type="OrthoDB" id="342981at2759"/>
<dbReference type="Proteomes" id="UP000053660">
    <property type="component" value="Unassembled WGS sequence"/>
</dbReference>
<dbReference type="PANTHER" id="PTHR15959:SF0">
    <property type="entry name" value="SYNTAXIN-18"/>
    <property type="match status" value="1"/>
</dbReference>
<dbReference type="GO" id="GO:0005783">
    <property type="term" value="C:endoplasmic reticulum"/>
    <property type="evidence" value="ECO:0007669"/>
    <property type="project" value="TreeGrafter"/>
</dbReference>
<evidence type="ECO:0000256" key="2">
    <source>
        <dbReference type="ARBA" id="ARBA00009063"/>
    </source>
</evidence>
<dbReference type="AlphaFoldDB" id="A0A0B1TJM6"/>
<evidence type="ECO:0000256" key="7">
    <source>
        <dbReference type="ARBA" id="ARBA00023054"/>
    </source>
</evidence>
<keyword evidence="5" id="KW-0653">Protein transport</keyword>
<reference evidence="10 11" key="1">
    <citation type="submission" date="2014-03" db="EMBL/GenBank/DDBJ databases">
        <title>Draft genome of the hookworm Oesophagostomum dentatum.</title>
        <authorList>
            <person name="Mitreva M."/>
        </authorList>
    </citation>
    <scope>NUCLEOTIDE SEQUENCE [LARGE SCALE GENOMIC DNA]</scope>
    <source>
        <strain evidence="10 11">OD-Hann</strain>
    </source>
</reference>
<keyword evidence="4" id="KW-0812">Transmembrane</keyword>
<gene>
    <name evidence="10" type="ORF">OESDEN_04021</name>
</gene>
<keyword evidence="6" id="KW-1133">Transmembrane helix</keyword>
<keyword evidence="3" id="KW-0813">Transport</keyword>
<keyword evidence="11" id="KW-1185">Reference proteome</keyword>
<organism evidence="10 11">
    <name type="scientific">Oesophagostomum dentatum</name>
    <name type="common">Nodular worm</name>
    <dbReference type="NCBI Taxonomy" id="61180"/>
    <lineage>
        <taxon>Eukaryota</taxon>
        <taxon>Metazoa</taxon>
        <taxon>Ecdysozoa</taxon>
        <taxon>Nematoda</taxon>
        <taxon>Chromadorea</taxon>
        <taxon>Rhabditida</taxon>
        <taxon>Rhabditina</taxon>
        <taxon>Rhabditomorpha</taxon>
        <taxon>Strongyloidea</taxon>
        <taxon>Strongylidae</taxon>
        <taxon>Oesophagostomum</taxon>
    </lineage>
</organism>
<proteinExistence type="inferred from homology"/>
<evidence type="ECO:0000256" key="3">
    <source>
        <dbReference type="ARBA" id="ARBA00022448"/>
    </source>
</evidence>
<protein>
    <submittedName>
        <fullName evidence="10">Uncharacterized protein</fullName>
    </submittedName>
</protein>
<accession>A0A0B1TJM6</accession>
<comment type="subcellular location">
    <subcellularLocation>
        <location evidence="1">Membrane</location>
        <topology evidence="1">Single-pass type IV membrane protein</topology>
    </subcellularLocation>
</comment>
<name>A0A0B1TJM6_OESDE</name>
<dbReference type="PANTHER" id="PTHR15959">
    <property type="entry name" value="SYNTAXIN-18"/>
    <property type="match status" value="1"/>
</dbReference>
<comment type="similarity">
    <text evidence="2">Belongs to the syntaxin family.</text>
</comment>
<keyword evidence="8" id="KW-0472">Membrane</keyword>
<evidence type="ECO:0000256" key="6">
    <source>
        <dbReference type="ARBA" id="ARBA00022989"/>
    </source>
</evidence>
<evidence type="ECO:0000313" key="11">
    <source>
        <dbReference type="Proteomes" id="UP000053660"/>
    </source>
</evidence>
<feature type="compositionally biased region" description="Basic and acidic residues" evidence="9">
    <location>
        <begin position="264"/>
        <end position="279"/>
    </location>
</feature>
<evidence type="ECO:0000256" key="4">
    <source>
        <dbReference type="ARBA" id="ARBA00022692"/>
    </source>
</evidence>
<keyword evidence="7" id="KW-0175">Coiled coil</keyword>
<evidence type="ECO:0000256" key="9">
    <source>
        <dbReference type="SAM" id="MobiDB-lite"/>
    </source>
</evidence>
<dbReference type="GO" id="GO:0006890">
    <property type="term" value="P:retrograde vesicle-mediated transport, Golgi to endoplasmic reticulum"/>
    <property type="evidence" value="ECO:0007669"/>
    <property type="project" value="TreeGrafter"/>
</dbReference>
<sequence>MRDASTIGKDLNELQQVVFSRRRSYLSFNSPVRIMGETERDTFDRDTKTALSQLELAIRRLTLEIGGALAGDEKELLSFVAESLHTYLKRIAKVVTDMRTIRIRNTASQQKMQRLHCLVEAKQRKDHERGGVVARSITQQSSLPPSILRHRHNRIEISERPARIVKENNDTIPTDDSHDGWDIVNTVPDVDVQSHDEDLSNLTSQEKTQLFAENERMLDRFSHVHAQIEGLETQITEIQRLQETFTEKVRTFPVENGGPNVERMPGDGKNRGYTYEYKK</sequence>
<dbReference type="GO" id="GO:0015031">
    <property type="term" value="P:protein transport"/>
    <property type="evidence" value="ECO:0007669"/>
    <property type="project" value="UniProtKB-KW"/>
</dbReference>
<dbReference type="GO" id="GO:0031201">
    <property type="term" value="C:SNARE complex"/>
    <property type="evidence" value="ECO:0007669"/>
    <property type="project" value="TreeGrafter"/>
</dbReference>
<dbReference type="EMBL" id="KN549783">
    <property type="protein sequence ID" value="KHJ96022.1"/>
    <property type="molecule type" value="Genomic_DNA"/>
</dbReference>